<dbReference type="HAMAP" id="MF_00813">
    <property type="entry name" value="Allantoicase"/>
    <property type="match status" value="1"/>
</dbReference>
<dbReference type="Pfam" id="PF03561">
    <property type="entry name" value="Allantoicase"/>
    <property type="match status" value="2"/>
</dbReference>
<name>A0ABZ1YRZ6_9NOCA</name>
<organism evidence="4 5">
    <name type="scientific">Nocardia vinacea</name>
    <dbReference type="NCBI Taxonomy" id="96468"/>
    <lineage>
        <taxon>Bacteria</taxon>
        <taxon>Bacillati</taxon>
        <taxon>Actinomycetota</taxon>
        <taxon>Actinomycetes</taxon>
        <taxon>Mycobacteriales</taxon>
        <taxon>Nocardiaceae</taxon>
        <taxon>Nocardia</taxon>
    </lineage>
</organism>
<feature type="domain" description="Allantoicase" evidence="3">
    <location>
        <begin position="189"/>
        <end position="326"/>
    </location>
</feature>
<dbReference type="Proteomes" id="UP001432062">
    <property type="component" value="Chromosome"/>
</dbReference>
<sequence length="388" mass="42337">MTDQSAPAFTRLPDLASRALAGSVVYANDELFAERENLIRPGRAIFSTEDFGHKGKTYDGWETRRRRETGNDYAVVRLGVPGRVHGVVIDTSWFIGNYPPFASVEATSVEGQPSPAELQQAEWVTLVAKSDIAGNSDNFFEVTDERRFTHIRLSIYPDGGVARFRVHGTPLPDPRFLSGTVDLAALEYGGDVVDCSDMFFSAPTNILLPGRSRQMDEGWEGARRRDAGNDHVTVRLGARGAIRRVEIDTSNYVGNAPGWAVLRGADAESGADLDDPSTWTELLPRTRLQPDARHFFRIAAGAPVTHVRLDVYPDGGVARLRVHGEIDPETLVGNTVAWLDALPEAHALQVLTTDGGLSRDEARKLLAERPFASLDAVPSAVIDALLAL</sequence>
<accession>A0ABZ1YRZ6</accession>
<dbReference type="Gene3D" id="2.60.120.260">
    <property type="entry name" value="Galactose-binding domain-like"/>
    <property type="match status" value="2"/>
</dbReference>
<protein>
    <recommendedName>
        <fullName evidence="2">Probable allantoicase</fullName>
        <ecNumber evidence="2">3.5.3.4</ecNumber>
    </recommendedName>
    <alternativeName>
        <fullName evidence="2">Allantoate amidinohydrolase</fullName>
    </alternativeName>
</protein>
<gene>
    <name evidence="2 4" type="primary">alc</name>
    <name evidence="4" type="ORF">OG563_35860</name>
</gene>
<dbReference type="InterPro" id="IPR005164">
    <property type="entry name" value="Allantoicase"/>
</dbReference>
<feature type="domain" description="Allantoicase" evidence="3">
    <location>
        <begin position="22"/>
        <end position="170"/>
    </location>
</feature>
<dbReference type="EC" id="3.5.3.4" evidence="2"/>
<dbReference type="PIRSF" id="PIRSF016516">
    <property type="entry name" value="Allantoicase"/>
    <property type="match status" value="1"/>
</dbReference>
<dbReference type="SUPFAM" id="SSF49785">
    <property type="entry name" value="Galactose-binding domain-like"/>
    <property type="match status" value="2"/>
</dbReference>
<comment type="similarity">
    <text evidence="1 2">Belongs to the allantoicase family.</text>
</comment>
<comment type="pathway">
    <text evidence="2">Nitrogen metabolism; (S)-allantoin degradation; (S)-ureidoglycolate from allantoate (aminidohydrolase route): step 1/1.</text>
</comment>
<keyword evidence="2" id="KW-0659">Purine metabolism</keyword>
<evidence type="ECO:0000313" key="4">
    <source>
        <dbReference type="EMBL" id="WUV44509.1"/>
    </source>
</evidence>
<proteinExistence type="inferred from homology"/>
<reference evidence="4" key="1">
    <citation type="submission" date="2022-10" db="EMBL/GenBank/DDBJ databases">
        <title>The complete genomes of actinobacterial strains from the NBC collection.</title>
        <authorList>
            <person name="Joergensen T.S."/>
            <person name="Alvarez Arevalo M."/>
            <person name="Sterndorff E.B."/>
            <person name="Faurdal D."/>
            <person name="Vuksanovic O."/>
            <person name="Mourched A.-S."/>
            <person name="Charusanti P."/>
            <person name="Shaw S."/>
            <person name="Blin K."/>
            <person name="Weber T."/>
        </authorList>
    </citation>
    <scope>NUCLEOTIDE SEQUENCE</scope>
    <source>
        <strain evidence="4">NBC_01482</strain>
    </source>
</reference>
<evidence type="ECO:0000313" key="5">
    <source>
        <dbReference type="Proteomes" id="UP001432062"/>
    </source>
</evidence>
<dbReference type="InterPro" id="IPR015908">
    <property type="entry name" value="Allantoicase_dom"/>
</dbReference>
<dbReference type="InterPro" id="IPR008979">
    <property type="entry name" value="Galactose-bd-like_sf"/>
</dbReference>
<evidence type="ECO:0000256" key="1">
    <source>
        <dbReference type="ARBA" id="ARBA00009242"/>
    </source>
</evidence>
<dbReference type="RefSeq" id="WP_329407467.1">
    <property type="nucleotide sequence ID" value="NZ_CP109441.1"/>
</dbReference>
<dbReference type="GO" id="GO:0004037">
    <property type="term" value="F:allantoicase activity"/>
    <property type="evidence" value="ECO:0007669"/>
    <property type="project" value="UniProtKB-EC"/>
</dbReference>
<dbReference type="EMBL" id="CP109441">
    <property type="protein sequence ID" value="WUV44509.1"/>
    <property type="molecule type" value="Genomic_DNA"/>
</dbReference>
<dbReference type="NCBIfam" id="TIGR02961">
    <property type="entry name" value="allantoicase"/>
    <property type="match status" value="1"/>
</dbReference>
<evidence type="ECO:0000256" key="2">
    <source>
        <dbReference type="HAMAP-Rule" id="MF_00813"/>
    </source>
</evidence>
<dbReference type="PANTHER" id="PTHR12045:SF3">
    <property type="entry name" value="INACTIVE ALLANTOICASE-RELATED"/>
    <property type="match status" value="1"/>
</dbReference>
<comment type="catalytic activity">
    <reaction evidence="2">
        <text>allantoate + H2O = (S)-ureidoglycolate + urea</text>
        <dbReference type="Rhea" id="RHEA:11016"/>
        <dbReference type="ChEBI" id="CHEBI:15377"/>
        <dbReference type="ChEBI" id="CHEBI:16199"/>
        <dbReference type="ChEBI" id="CHEBI:17536"/>
        <dbReference type="ChEBI" id="CHEBI:57296"/>
        <dbReference type="EC" id="3.5.3.4"/>
    </reaction>
</comment>
<keyword evidence="2 4" id="KW-0378">Hydrolase</keyword>
<keyword evidence="5" id="KW-1185">Reference proteome</keyword>
<evidence type="ECO:0000259" key="3">
    <source>
        <dbReference type="Pfam" id="PF03561"/>
    </source>
</evidence>
<dbReference type="PANTHER" id="PTHR12045">
    <property type="entry name" value="ALLANTOICASE"/>
    <property type="match status" value="1"/>
</dbReference>